<feature type="domain" description="DUF7371" evidence="1">
    <location>
        <begin position="98"/>
        <end position="304"/>
    </location>
</feature>
<protein>
    <recommendedName>
        <fullName evidence="1">DUF7371 domain-containing protein</fullName>
    </recommendedName>
</protein>
<sequence length="309" mass="33579">MPTKDADAISQVPHLTTRGVVTTHAPYTQSWVFQYPNGEVVAPTVIYHPGHDNVIPEVTPSSTLSPVVYSSVTSNASSVVSTIASATPAPTELCGVNRNFTVTWDDTASFTPTEPDSYQYPPVFSPYNHLFFANGYAYLDVKLENPHIDPEDAAWQPVSTPNLAIYQPLNANDLEGSYAAGLKKGEIGAGPRAADPFFQFDAFSVYLGCDDAGPGDCHMKATGYKFDTATNQEVVATEQTAIIPACPEFTKCTMKFVEFGDDFRGLSGIQFRAQVNGTSSDRIFFLDNMALGWADQSCEAGMKRQLLQK</sequence>
<evidence type="ECO:0000259" key="1">
    <source>
        <dbReference type="Pfam" id="PF24086"/>
    </source>
</evidence>
<dbReference type="AlphaFoldDB" id="A0A6G1GY19"/>
<dbReference type="OrthoDB" id="5385013at2759"/>
<evidence type="ECO:0000313" key="3">
    <source>
        <dbReference type="Proteomes" id="UP000800041"/>
    </source>
</evidence>
<dbReference type="Pfam" id="PF24086">
    <property type="entry name" value="DUF7371"/>
    <property type="match status" value="1"/>
</dbReference>
<evidence type="ECO:0000313" key="2">
    <source>
        <dbReference type="EMBL" id="KAF1985856.1"/>
    </source>
</evidence>
<dbReference type="InterPro" id="IPR055795">
    <property type="entry name" value="DUF7371"/>
</dbReference>
<keyword evidence="3" id="KW-1185">Reference proteome</keyword>
<gene>
    <name evidence="2" type="ORF">K402DRAFT_333778</name>
</gene>
<organism evidence="2 3">
    <name type="scientific">Aulographum hederae CBS 113979</name>
    <dbReference type="NCBI Taxonomy" id="1176131"/>
    <lineage>
        <taxon>Eukaryota</taxon>
        <taxon>Fungi</taxon>
        <taxon>Dikarya</taxon>
        <taxon>Ascomycota</taxon>
        <taxon>Pezizomycotina</taxon>
        <taxon>Dothideomycetes</taxon>
        <taxon>Pleosporomycetidae</taxon>
        <taxon>Aulographales</taxon>
        <taxon>Aulographaceae</taxon>
    </lineage>
</organism>
<dbReference type="EMBL" id="ML977160">
    <property type="protein sequence ID" value="KAF1985856.1"/>
    <property type="molecule type" value="Genomic_DNA"/>
</dbReference>
<proteinExistence type="predicted"/>
<dbReference type="Proteomes" id="UP000800041">
    <property type="component" value="Unassembled WGS sequence"/>
</dbReference>
<accession>A0A6G1GY19</accession>
<reference evidence="2" key="1">
    <citation type="journal article" date="2020" name="Stud. Mycol.">
        <title>101 Dothideomycetes genomes: a test case for predicting lifestyles and emergence of pathogens.</title>
        <authorList>
            <person name="Haridas S."/>
            <person name="Albert R."/>
            <person name="Binder M."/>
            <person name="Bloem J."/>
            <person name="Labutti K."/>
            <person name="Salamov A."/>
            <person name="Andreopoulos B."/>
            <person name="Baker S."/>
            <person name="Barry K."/>
            <person name="Bills G."/>
            <person name="Bluhm B."/>
            <person name="Cannon C."/>
            <person name="Castanera R."/>
            <person name="Culley D."/>
            <person name="Daum C."/>
            <person name="Ezra D."/>
            <person name="Gonzalez J."/>
            <person name="Henrissat B."/>
            <person name="Kuo A."/>
            <person name="Liang C."/>
            <person name="Lipzen A."/>
            <person name="Lutzoni F."/>
            <person name="Magnuson J."/>
            <person name="Mondo S."/>
            <person name="Nolan M."/>
            <person name="Ohm R."/>
            <person name="Pangilinan J."/>
            <person name="Park H.-J."/>
            <person name="Ramirez L."/>
            <person name="Alfaro M."/>
            <person name="Sun H."/>
            <person name="Tritt A."/>
            <person name="Yoshinaga Y."/>
            <person name="Zwiers L.-H."/>
            <person name="Turgeon B."/>
            <person name="Goodwin S."/>
            <person name="Spatafora J."/>
            <person name="Crous P."/>
            <person name="Grigoriev I."/>
        </authorList>
    </citation>
    <scope>NUCLEOTIDE SEQUENCE</scope>
    <source>
        <strain evidence="2">CBS 113979</strain>
    </source>
</reference>
<name>A0A6G1GY19_9PEZI</name>